<evidence type="ECO:0000313" key="4">
    <source>
        <dbReference type="Proteomes" id="UP000236893"/>
    </source>
</evidence>
<dbReference type="EMBL" id="PQVF01000010">
    <property type="protein sequence ID" value="POY35659.1"/>
    <property type="molecule type" value="Genomic_DNA"/>
</dbReference>
<organism evidence="3 4">
    <name type="scientific">Solitalea longa</name>
    <dbReference type="NCBI Taxonomy" id="2079460"/>
    <lineage>
        <taxon>Bacteria</taxon>
        <taxon>Pseudomonadati</taxon>
        <taxon>Bacteroidota</taxon>
        <taxon>Sphingobacteriia</taxon>
        <taxon>Sphingobacteriales</taxon>
        <taxon>Sphingobacteriaceae</taxon>
        <taxon>Solitalea</taxon>
    </lineage>
</organism>
<name>A0A2S5A014_9SPHI</name>
<protein>
    <submittedName>
        <fullName evidence="3">Uncharacterized protein</fullName>
    </submittedName>
</protein>
<dbReference type="SUPFAM" id="SSF54001">
    <property type="entry name" value="Cysteine proteinases"/>
    <property type="match status" value="1"/>
</dbReference>
<dbReference type="InterPro" id="IPR038765">
    <property type="entry name" value="Papain-like_cys_pep_sf"/>
</dbReference>
<accession>A0A2S5A014</accession>
<feature type="domain" description="Transglutaminase-like" evidence="1">
    <location>
        <begin position="329"/>
        <end position="408"/>
    </location>
</feature>
<reference evidence="3 4" key="1">
    <citation type="submission" date="2018-01" db="EMBL/GenBank/DDBJ databases">
        <authorList>
            <person name="Gaut B.S."/>
            <person name="Morton B.R."/>
            <person name="Clegg M.T."/>
            <person name="Duvall M.R."/>
        </authorList>
    </citation>
    <scope>NUCLEOTIDE SEQUENCE [LARGE SCALE GENOMIC DNA]</scope>
    <source>
        <strain evidence="3 4">HR-AV</strain>
    </source>
</reference>
<dbReference type="Pfam" id="PF01841">
    <property type="entry name" value="Transglut_core"/>
    <property type="match status" value="1"/>
</dbReference>
<dbReference type="Gene3D" id="2.60.40.3140">
    <property type="match status" value="1"/>
</dbReference>
<sequence>MLKYYSIMNCLKSRSGLLLAFLLFPFAILAQKNTIKYGKVSMEEMTMPVYSKDSSANAVVLADIGNTYFSFTNNDFELIHERHCRIKIFNKAALDEAKIVIPYYDGLYTKEKIGSLKGSTYLLENGKIVEYKLDSKAVFDELVTGNYRQRKLTLPQVKEGAVIEFTYTIRSNSYTYLREWSFQTNYPTIWSEYSARIPEYFFYKLESQGYNSFFVNEKKEGMEQFIITWKGSFDEYTGRREQGGSEAVNAKSTNYHWAMKDVPAFEDDKYITTADDYISKIKFQQQGEQYPHSPYRGVLNTWEKVTEAIYKTDGFASSMNRTSFLKDQVAQIANKYTNPVSKSLALTSFLKQNVKWNGNNAMLASQTPKTVFEKKTGSAADINLLLVGMLREAGLTANPVILSTRKNGRVNEYYPMIDNFNYVIAAVKIDSTELLLDATDPARSSFLLPERCLNGRGRLIEQNGIGRWVSLENDQIRSKRSTTINLSINNGKLSGTASLYDKEYAAANTRADLVNATSKDDYIKNNYKSAGYTITNYSFDNTELVDTAMVTKLTFESDEEADANSSVIYVNPIMFSSFDGNAFKAKQRTYPVNYPTLSDLVTISTLVIPPGYTVEELPKSTKYVVSEDGAKFSYMIGQIGDKVQVRSVISFNKKMFIAEEYEGLKSFYAAVAAKLSEQIVLKKVSQ</sequence>
<dbReference type="Gene3D" id="2.60.120.1130">
    <property type="match status" value="1"/>
</dbReference>
<keyword evidence="4" id="KW-1185">Reference proteome</keyword>
<dbReference type="AlphaFoldDB" id="A0A2S5A014"/>
<dbReference type="Gene3D" id="3.10.620.30">
    <property type="match status" value="1"/>
</dbReference>
<dbReference type="InterPro" id="IPR024618">
    <property type="entry name" value="DUF3857"/>
</dbReference>
<dbReference type="Pfam" id="PF12969">
    <property type="entry name" value="DUF3857"/>
    <property type="match status" value="1"/>
</dbReference>
<evidence type="ECO:0000313" key="3">
    <source>
        <dbReference type="EMBL" id="POY35659.1"/>
    </source>
</evidence>
<dbReference type="InterPro" id="IPR002931">
    <property type="entry name" value="Transglutaminase-like"/>
</dbReference>
<dbReference type="OrthoDB" id="98874at2"/>
<evidence type="ECO:0000259" key="2">
    <source>
        <dbReference type="Pfam" id="PF12969"/>
    </source>
</evidence>
<comment type="caution">
    <text evidence="3">The sequence shown here is derived from an EMBL/GenBank/DDBJ whole genome shotgun (WGS) entry which is preliminary data.</text>
</comment>
<proteinExistence type="predicted"/>
<feature type="domain" description="DUF3857" evidence="2">
    <location>
        <begin position="80"/>
        <end position="264"/>
    </location>
</feature>
<dbReference type="Proteomes" id="UP000236893">
    <property type="component" value="Unassembled WGS sequence"/>
</dbReference>
<gene>
    <name evidence="3" type="ORF">C3K47_14805</name>
</gene>
<evidence type="ECO:0000259" key="1">
    <source>
        <dbReference type="Pfam" id="PF01841"/>
    </source>
</evidence>